<keyword evidence="12" id="KW-0031">Aminopeptidase</keyword>
<dbReference type="InterPro" id="IPR029149">
    <property type="entry name" value="Creatin/AminoP/Spt16_N"/>
</dbReference>
<dbReference type="SUPFAM" id="SSF53092">
    <property type="entry name" value="Creatinase/prolidase N-terminal domain"/>
    <property type="match status" value="1"/>
</dbReference>
<dbReference type="InterPro" id="IPR052433">
    <property type="entry name" value="X-Pro_dipept-like"/>
</dbReference>
<dbReference type="PANTHER" id="PTHR43226:SF4">
    <property type="entry name" value="XAA-PRO AMINOPEPTIDASE 3"/>
    <property type="match status" value="1"/>
</dbReference>
<dbReference type="InterPro" id="IPR001131">
    <property type="entry name" value="Peptidase_M24B_aminopep-P_CS"/>
</dbReference>
<dbReference type="Pfam" id="PF05195">
    <property type="entry name" value="AMP_N"/>
    <property type="match status" value="1"/>
</dbReference>
<evidence type="ECO:0000256" key="6">
    <source>
        <dbReference type="ARBA" id="ARBA00022723"/>
    </source>
</evidence>
<dbReference type="CDD" id="cd01087">
    <property type="entry name" value="Prolidase"/>
    <property type="match status" value="1"/>
</dbReference>
<evidence type="ECO:0000256" key="5">
    <source>
        <dbReference type="ARBA" id="ARBA00022670"/>
    </source>
</evidence>
<evidence type="ECO:0000256" key="3">
    <source>
        <dbReference type="ARBA" id="ARBA00008766"/>
    </source>
</evidence>
<keyword evidence="5" id="KW-0645">Protease</keyword>
<comment type="similarity">
    <text evidence="3 10">Belongs to the peptidase M24B family.</text>
</comment>
<evidence type="ECO:0000256" key="7">
    <source>
        <dbReference type="ARBA" id="ARBA00022801"/>
    </source>
</evidence>
<organism evidence="12 13">
    <name type="scientific">Duganella dendranthematis</name>
    <dbReference type="NCBI Taxonomy" id="2728021"/>
    <lineage>
        <taxon>Bacteria</taxon>
        <taxon>Pseudomonadati</taxon>
        <taxon>Pseudomonadota</taxon>
        <taxon>Betaproteobacteria</taxon>
        <taxon>Burkholderiales</taxon>
        <taxon>Oxalobacteraceae</taxon>
        <taxon>Telluria group</taxon>
        <taxon>Duganella</taxon>
    </lineage>
</organism>
<evidence type="ECO:0000313" key="12">
    <source>
        <dbReference type="EMBL" id="QJD90185.1"/>
    </source>
</evidence>
<dbReference type="Proteomes" id="UP000503117">
    <property type="component" value="Chromosome"/>
</dbReference>
<evidence type="ECO:0000313" key="13">
    <source>
        <dbReference type="Proteomes" id="UP000503117"/>
    </source>
</evidence>
<dbReference type="NCBIfam" id="NF008131">
    <property type="entry name" value="PRK10879.1"/>
    <property type="match status" value="1"/>
</dbReference>
<dbReference type="SUPFAM" id="SSF55920">
    <property type="entry name" value="Creatinase/aminopeptidase"/>
    <property type="match status" value="1"/>
</dbReference>
<evidence type="ECO:0000256" key="9">
    <source>
        <dbReference type="ARBA" id="ARBA00023211"/>
    </source>
</evidence>
<keyword evidence="6 10" id="KW-0479">Metal-binding</keyword>
<name>A0ABX6M7G2_9BURK</name>
<evidence type="ECO:0000256" key="10">
    <source>
        <dbReference type="RuleBase" id="RU000590"/>
    </source>
</evidence>
<protein>
    <recommendedName>
        <fullName evidence="4">Xaa-Pro aminopeptidase</fullName>
        <ecNumber evidence="4">3.4.11.9</ecNumber>
    </recommendedName>
</protein>
<dbReference type="SMART" id="SM01011">
    <property type="entry name" value="AMP_N"/>
    <property type="match status" value="1"/>
</dbReference>
<dbReference type="Gene3D" id="3.40.350.10">
    <property type="entry name" value="Creatinase/prolidase N-terminal domain"/>
    <property type="match status" value="1"/>
</dbReference>
<dbReference type="PANTHER" id="PTHR43226">
    <property type="entry name" value="XAA-PRO AMINOPEPTIDASE 3"/>
    <property type="match status" value="1"/>
</dbReference>
<dbReference type="RefSeq" id="WP_169112013.1">
    <property type="nucleotide sequence ID" value="NZ_CP051684.1"/>
</dbReference>
<dbReference type="Pfam" id="PF00557">
    <property type="entry name" value="Peptidase_M24"/>
    <property type="match status" value="1"/>
</dbReference>
<dbReference type="EC" id="3.4.11.9" evidence="4"/>
<dbReference type="PROSITE" id="PS00491">
    <property type="entry name" value="PROLINE_PEPTIDASE"/>
    <property type="match status" value="1"/>
</dbReference>
<dbReference type="GO" id="GO:0004177">
    <property type="term" value="F:aminopeptidase activity"/>
    <property type="evidence" value="ECO:0007669"/>
    <property type="project" value="UniProtKB-KW"/>
</dbReference>
<keyword evidence="9" id="KW-0464">Manganese</keyword>
<evidence type="ECO:0000259" key="11">
    <source>
        <dbReference type="SMART" id="SM01011"/>
    </source>
</evidence>
<gene>
    <name evidence="12" type="primary">pepP</name>
    <name evidence="12" type="ORF">HH213_08815</name>
</gene>
<evidence type="ECO:0000256" key="1">
    <source>
        <dbReference type="ARBA" id="ARBA00001424"/>
    </source>
</evidence>
<comment type="catalytic activity">
    <reaction evidence="1">
        <text>Release of any N-terminal amino acid, including proline, that is linked to proline, even from a dipeptide or tripeptide.</text>
        <dbReference type="EC" id="3.4.11.9"/>
    </reaction>
</comment>
<dbReference type="InterPro" id="IPR007865">
    <property type="entry name" value="Aminopep_P_N"/>
</dbReference>
<proteinExistence type="inferred from homology"/>
<keyword evidence="8" id="KW-0482">Metalloprotease</keyword>
<evidence type="ECO:0000256" key="4">
    <source>
        <dbReference type="ARBA" id="ARBA00012574"/>
    </source>
</evidence>
<accession>A0ABX6M7G2</accession>
<dbReference type="InterPro" id="IPR000994">
    <property type="entry name" value="Pept_M24"/>
</dbReference>
<sequence length="446" mass="48324">MQPMTTGADVVRYADRRARLLAQLPAGAVAVLHTAPEVTRNADSEYLYRHDSYFYYLTGFTEPEAAVVLVAAHGDTPARAILFCREKNLEREIWEGFRYGPEAARAAFGFDEAHTIDALDERMAALLSNAPALYYALGGTLDTRVAGWLSAVRAKARTGVTAPAVAADLLPLLDDMRLLKDAHEQAIMQRAANISAQAHIRAMRAARAGVHEYELEAELLYEFRRNGAQAPAYNSIVAAGANACVLHYSANNAQSRDGDLVLIDAGCELDGYASDITRTFPVNGRFSAPQKRLYELVLAAQAAALKAIGPGLPYAGAHEAAVQVMAQGMLDLGLLSGTLDDVIAGKRYTQFYMHGTGHWLGMDVHDVGQYRDVTLADKPSRTLQAGMVVTVEPGIYVRPAAGVPEEYWNIGIRIEDDVLVTADGHTILSAAAPKTVDEIEQLMQQP</sequence>
<dbReference type="InterPro" id="IPR036005">
    <property type="entry name" value="Creatinase/aminopeptidase-like"/>
</dbReference>
<dbReference type="Gene3D" id="3.90.230.10">
    <property type="entry name" value="Creatinase/methionine aminopeptidase superfamily"/>
    <property type="match status" value="1"/>
</dbReference>
<keyword evidence="13" id="KW-1185">Reference proteome</keyword>
<evidence type="ECO:0000256" key="8">
    <source>
        <dbReference type="ARBA" id="ARBA00023049"/>
    </source>
</evidence>
<reference evidence="12 13" key="1">
    <citation type="submission" date="2020-04" db="EMBL/GenBank/DDBJ databases">
        <title>Genome sequencing of novel species.</title>
        <authorList>
            <person name="Heo J."/>
            <person name="Kim S.-J."/>
            <person name="Kim J.-S."/>
            <person name="Hong S.-B."/>
            <person name="Kwon S.-W."/>
        </authorList>
    </citation>
    <scope>NUCLEOTIDE SEQUENCE [LARGE SCALE GENOMIC DNA]</scope>
    <source>
        <strain evidence="12 13">AF9R3</strain>
    </source>
</reference>
<evidence type="ECO:0000256" key="2">
    <source>
        <dbReference type="ARBA" id="ARBA00001936"/>
    </source>
</evidence>
<dbReference type="EMBL" id="CP051684">
    <property type="protein sequence ID" value="QJD90185.1"/>
    <property type="molecule type" value="Genomic_DNA"/>
</dbReference>
<comment type="cofactor">
    <cofactor evidence="2">
        <name>Mn(2+)</name>
        <dbReference type="ChEBI" id="CHEBI:29035"/>
    </cofactor>
</comment>
<keyword evidence="7 12" id="KW-0378">Hydrolase</keyword>
<feature type="domain" description="Aminopeptidase P N-terminal" evidence="11">
    <location>
        <begin position="8"/>
        <end position="144"/>
    </location>
</feature>